<dbReference type="AlphaFoldDB" id="A0AAU9LTR2"/>
<accession>A0AAU9LTR2</accession>
<comment type="caution">
    <text evidence="1">The sequence shown here is derived from an EMBL/GenBank/DDBJ whole genome shotgun (WGS) entry which is preliminary data.</text>
</comment>
<dbReference type="EMBL" id="CAKMRJ010000113">
    <property type="protein sequence ID" value="CAH1418236.1"/>
    <property type="molecule type" value="Genomic_DNA"/>
</dbReference>
<evidence type="ECO:0000313" key="1">
    <source>
        <dbReference type="EMBL" id="CAH1418236.1"/>
    </source>
</evidence>
<protein>
    <submittedName>
        <fullName evidence="1">Uncharacterized protein</fullName>
    </submittedName>
</protein>
<name>A0AAU9LTR2_9ASTR</name>
<dbReference type="Proteomes" id="UP001157418">
    <property type="component" value="Unassembled WGS sequence"/>
</dbReference>
<reference evidence="1 2" key="1">
    <citation type="submission" date="2022-01" db="EMBL/GenBank/DDBJ databases">
        <authorList>
            <person name="Xiong W."/>
            <person name="Schranz E."/>
        </authorList>
    </citation>
    <scope>NUCLEOTIDE SEQUENCE [LARGE SCALE GENOMIC DNA]</scope>
</reference>
<sequence length="83" mass="9843">MLCSFLIRLKWSIGAPIYQPHLQVLLQPNFSQIKAIELKVDLLKIWNQSRYGIQAWKSFNSLWVEEPHLLLLHFKLKGKLCLR</sequence>
<organism evidence="1 2">
    <name type="scientific">Lactuca virosa</name>
    <dbReference type="NCBI Taxonomy" id="75947"/>
    <lineage>
        <taxon>Eukaryota</taxon>
        <taxon>Viridiplantae</taxon>
        <taxon>Streptophyta</taxon>
        <taxon>Embryophyta</taxon>
        <taxon>Tracheophyta</taxon>
        <taxon>Spermatophyta</taxon>
        <taxon>Magnoliopsida</taxon>
        <taxon>eudicotyledons</taxon>
        <taxon>Gunneridae</taxon>
        <taxon>Pentapetalae</taxon>
        <taxon>asterids</taxon>
        <taxon>campanulids</taxon>
        <taxon>Asterales</taxon>
        <taxon>Asteraceae</taxon>
        <taxon>Cichorioideae</taxon>
        <taxon>Cichorieae</taxon>
        <taxon>Lactucinae</taxon>
        <taxon>Lactuca</taxon>
    </lineage>
</organism>
<keyword evidence="2" id="KW-1185">Reference proteome</keyword>
<gene>
    <name evidence="1" type="ORF">LVIROSA_LOCUS5843</name>
</gene>
<evidence type="ECO:0000313" key="2">
    <source>
        <dbReference type="Proteomes" id="UP001157418"/>
    </source>
</evidence>
<proteinExistence type="predicted"/>